<feature type="compositionally biased region" description="Low complexity" evidence="1">
    <location>
        <begin position="257"/>
        <end position="273"/>
    </location>
</feature>
<keyword evidence="5" id="KW-1185">Reference proteome</keyword>
<evidence type="ECO:0000256" key="2">
    <source>
        <dbReference type="SAM" id="Phobius"/>
    </source>
</evidence>
<dbReference type="SMART" id="SM00240">
    <property type="entry name" value="FHA"/>
    <property type="match status" value="1"/>
</dbReference>
<reference evidence="5" key="1">
    <citation type="journal article" date="2015" name="Genome Announc.">
        <title>Genome sequence of the AIDS-associated pathogen Penicillium marneffei (ATCC18224) and its near taxonomic relative Talaromyces stipitatus (ATCC10500).</title>
        <authorList>
            <person name="Nierman W.C."/>
            <person name="Fedorova-Abrams N.D."/>
            <person name="Andrianopoulos A."/>
        </authorList>
    </citation>
    <scope>NUCLEOTIDE SEQUENCE [LARGE SCALE GENOMIC DNA]</scope>
    <source>
        <strain evidence="5">ATCC 18224 / CBS 334.59 / QM 7333</strain>
    </source>
</reference>
<feature type="domain" description="FHA" evidence="3">
    <location>
        <begin position="58"/>
        <end position="119"/>
    </location>
</feature>
<feature type="compositionally biased region" description="Polar residues" evidence="1">
    <location>
        <begin position="359"/>
        <end position="379"/>
    </location>
</feature>
<dbReference type="VEuPathDB" id="FungiDB:PMAA_014340"/>
<dbReference type="AlphaFoldDB" id="B6QW25"/>
<name>B6QW25_TALMQ</name>
<feature type="compositionally biased region" description="Low complexity" evidence="1">
    <location>
        <begin position="577"/>
        <end position="586"/>
    </location>
</feature>
<organism evidence="4 5">
    <name type="scientific">Talaromyces marneffei (strain ATCC 18224 / CBS 334.59 / QM 7333)</name>
    <name type="common">Penicillium marneffei</name>
    <dbReference type="NCBI Taxonomy" id="441960"/>
    <lineage>
        <taxon>Eukaryota</taxon>
        <taxon>Fungi</taxon>
        <taxon>Dikarya</taxon>
        <taxon>Ascomycota</taxon>
        <taxon>Pezizomycotina</taxon>
        <taxon>Eurotiomycetes</taxon>
        <taxon>Eurotiomycetidae</taxon>
        <taxon>Eurotiales</taxon>
        <taxon>Trichocomaceae</taxon>
        <taxon>Talaromyces</taxon>
        <taxon>Talaromyces sect. Talaromyces</taxon>
    </lineage>
</organism>
<feature type="transmembrane region" description="Helical" evidence="2">
    <location>
        <begin position="634"/>
        <end position="656"/>
    </location>
</feature>
<dbReference type="InterPro" id="IPR051176">
    <property type="entry name" value="Cent_Immune-Sig_Mod"/>
</dbReference>
<dbReference type="OrthoDB" id="4096268at2759"/>
<feature type="compositionally biased region" description="Polar residues" evidence="1">
    <location>
        <begin position="386"/>
        <end position="395"/>
    </location>
</feature>
<accession>B6QW25</accession>
<feature type="compositionally biased region" description="Basic and acidic residues" evidence="1">
    <location>
        <begin position="524"/>
        <end position="533"/>
    </location>
</feature>
<proteinExistence type="predicted"/>
<protein>
    <submittedName>
        <fullName evidence="4">FHA domain protein</fullName>
    </submittedName>
</protein>
<gene>
    <name evidence="4" type="ORF">PMAA_014340</name>
</gene>
<dbReference type="GO" id="GO:0005737">
    <property type="term" value="C:cytoplasm"/>
    <property type="evidence" value="ECO:0007669"/>
    <property type="project" value="TreeGrafter"/>
</dbReference>
<dbReference type="Gene3D" id="2.60.200.20">
    <property type="match status" value="1"/>
</dbReference>
<keyword evidence="2" id="KW-0812">Transmembrane</keyword>
<evidence type="ECO:0000256" key="1">
    <source>
        <dbReference type="SAM" id="MobiDB-lite"/>
    </source>
</evidence>
<feature type="region of interest" description="Disordered" evidence="1">
    <location>
        <begin position="520"/>
        <end position="625"/>
    </location>
</feature>
<dbReference type="STRING" id="441960.B6QW25"/>
<keyword evidence="2" id="KW-1133">Transmembrane helix</keyword>
<dbReference type="PANTHER" id="PTHR15715">
    <property type="entry name" value="CENTROSOMAL PROTEIN OF 170 KDA"/>
    <property type="match status" value="1"/>
</dbReference>
<feature type="compositionally biased region" description="Acidic residues" evidence="1">
    <location>
        <begin position="305"/>
        <end position="324"/>
    </location>
</feature>
<keyword evidence="2" id="KW-0472">Membrane</keyword>
<dbReference type="InterPro" id="IPR000253">
    <property type="entry name" value="FHA_dom"/>
</dbReference>
<evidence type="ECO:0000313" key="5">
    <source>
        <dbReference type="Proteomes" id="UP000001294"/>
    </source>
</evidence>
<dbReference type="PhylomeDB" id="B6QW25"/>
<dbReference type="PANTHER" id="PTHR15715:SF37">
    <property type="entry name" value="LD47843P"/>
    <property type="match status" value="1"/>
</dbReference>
<evidence type="ECO:0000259" key="3">
    <source>
        <dbReference type="PROSITE" id="PS50006"/>
    </source>
</evidence>
<dbReference type="Proteomes" id="UP000001294">
    <property type="component" value="Unassembled WGS sequence"/>
</dbReference>
<feature type="region of interest" description="Disordered" evidence="1">
    <location>
        <begin position="255"/>
        <end position="324"/>
    </location>
</feature>
<dbReference type="Pfam" id="PF00498">
    <property type="entry name" value="FHA"/>
    <property type="match status" value="1"/>
</dbReference>
<dbReference type="EMBL" id="DS995906">
    <property type="protein sequence ID" value="EEA19172.1"/>
    <property type="molecule type" value="Genomic_DNA"/>
</dbReference>
<sequence length="665" mass="72286">MACEQGVFSFLLSSNSLLREPRTVMANVIGVVVTLTPVYSPDTLPFRSLTFLSSNDTVPVGRASKSETKNLVPSHDNGWFDSRVMSREHAVIGVKMEDKTVYVRDHGSLHGTQLNDVKITPKQNTTVTSGDVLTFGSEISRGAQTFRPIAVRLDCQWHEKRIVPATTKPTTNTFSVPDEEDDVVEVTDYKAVSAPQKTSPWSDSSDMEYGSDMSRPFDLTSPITSPEIKVSQLPTKPLNDATVAASAHQTIFTTSEAVVPPSSPPVFCAASPEQSEDENQSEFEEEEGGSESEDSTGEEQKGMFDDDSEDSEDDHYEGSDWGEDTELCDAQAPAFSVFEGEMARRTGSFKVNEVESSACGENQATSQVPNQPNLTNQTPAPGMVPQMQSCTSTQSAQQGFTWPDYLLPRVPSPSDKAMAKPMEIPAPAVTPSLAPALQPYSHFPPANVAIQAWASRNQGPSNSTFNEASALTNSFVSNNANESFPFGPHRSSGGYLRHMANDVSIQCSPGFYMKPLYSGNEEPEGVKKVEKPVHTPTTRVSVTDIVEANTQSHPSSSNKLKRKANDFGADLKEDSQETSSSQDSITDAQPRPDMQELELTQSQIPDTQPIKEVAHTDNEEHRRKRVKQNQAYTFMKYAAVAAIGAAVGSIGTIAGLSSLPADFFN</sequence>
<feature type="region of interest" description="Disordered" evidence="1">
    <location>
        <begin position="357"/>
        <end position="395"/>
    </location>
</feature>
<dbReference type="InterPro" id="IPR008984">
    <property type="entry name" value="SMAD_FHA_dom_sf"/>
</dbReference>
<evidence type="ECO:0000313" key="4">
    <source>
        <dbReference type="EMBL" id="EEA19172.1"/>
    </source>
</evidence>
<feature type="compositionally biased region" description="Acidic residues" evidence="1">
    <location>
        <begin position="274"/>
        <end position="297"/>
    </location>
</feature>
<feature type="compositionally biased region" description="Basic and acidic residues" evidence="1">
    <location>
        <begin position="612"/>
        <end position="621"/>
    </location>
</feature>
<dbReference type="HOGENOM" id="CLU_430806_0_0_1"/>
<dbReference type="PROSITE" id="PS50006">
    <property type="entry name" value="FHA_DOMAIN"/>
    <property type="match status" value="1"/>
</dbReference>
<dbReference type="SUPFAM" id="SSF49879">
    <property type="entry name" value="SMAD/FHA domain"/>
    <property type="match status" value="1"/>
</dbReference>
<feature type="compositionally biased region" description="Basic and acidic residues" evidence="1">
    <location>
        <begin position="563"/>
        <end position="575"/>
    </location>
</feature>
<feature type="compositionally biased region" description="Polar residues" evidence="1">
    <location>
        <begin position="548"/>
        <end position="558"/>
    </location>
</feature>